<sequence length="211" mass="23976">MEGISRLPRDCLSLVLALTSPRDSCRSAAVSTAFLSAAASDAVWERFLPPDLVAILSRAVDPPSFTSRRELYFHLCHHPILIDGGRKVVSLFFLFFIFRTTTGPHSSHRKSVSISSQSFWLERKTGAKCYEVGARDLSISWSNDPRYWGWHLVPESTSRALHSTSKLYSNTIHTNVNYTTSKLYLNTIFALCIVHDAEIVFEYDFETIYYI</sequence>
<proteinExistence type="predicted"/>
<dbReference type="InterPro" id="IPR001810">
    <property type="entry name" value="F-box_dom"/>
</dbReference>
<dbReference type="InterPro" id="IPR025886">
    <property type="entry name" value="PP2-like"/>
</dbReference>
<protein>
    <submittedName>
        <fullName evidence="2">F-box protein</fullName>
    </submittedName>
</protein>
<name>A0A2I0ACW4_9ASPA</name>
<dbReference type="AlphaFoldDB" id="A0A2I0ACW4"/>
<feature type="domain" description="F-box" evidence="1">
    <location>
        <begin position="4"/>
        <end position="45"/>
    </location>
</feature>
<dbReference type="CDD" id="cd22162">
    <property type="entry name" value="F-box_AtSKIP3-like"/>
    <property type="match status" value="1"/>
</dbReference>
<dbReference type="Proteomes" id="UP000236161">
    <property type="component" value="Unassembled WGS sequence"/>
</dbReference>
<dbReference type="Pfam" id="PF14299">
    <property type="entry name" value="PP2"/>
    <property type="match status" value="1"/>
</dbReference>
<dbReference type="EMBL" id="KZ451998">
    <property type="protein sequence ID" value="PKA53391.1"/>
    <property type="molecule type" value="Genomic_DNA"/>
</dbReference>
<organism evidence="2 3">
    <name type="scientific">Apostasia shenzhenica</name>
    <dbReference type="NCBI Taxonomy" id="1088818"/>
    <lineage>
        <taxon>Eukaryota</taxon>
        <taxon>Viridiplantae</taxon>
        <taxon>Streptophyta</taxon>
        <taxon>Embryophyta</taxon>
        <taxon>Tracheophyta</taxon>
        <taxon>Spermatophyta</taxon>
        <taxon>Magnoliopsida</taxon>
        <taxon>Liliopsida</taxon>
        <taxon>Asparagales</taxon>
        <taxon>Orchidaceae</taxon>
        <taxon>Apostasioideae</taxon>
        <taxon>Apostasia</taxon>
    </lineage>
</organism>
<dbReference type="STRING" id="1088818.A0A2I0ACW4"/>
<dbReference type="PANTHER" id="PTHR32278">
    <property type="entry name" value="F-BOX DOMAIN-CONTAINING PROTEIN"/>
    <property type="match status" value="1"/>
</dbReference>
<evidence type="ECO:0000313" key="3">
    <source>
        <dbReference type="Proteomes" id="UP000236161"/>
    </source>
</evidence>
<accession>A0A2I0ACW4</accession>
<gene>
    <name evidence="2" type="ORF">AXF42_Ash012333</name>
</gene>
<dbReference type="Pfam" id="PF00646">
    <property type="entry name" value="F-box"/>
    <property type="match status" value="1"/>
</dbReference>
<evidence type="ECO:0000259" key="1">
    <source>
        <dbReference type="Pfam" id="PF00646"/>
    </source>
</evidence>
<dbReference type="InterPro" id="IPR036047">
    <property type="entry name" value="F-box-like_dom_sf"/>
</dbReference>
<dbReference type="PANTHER" id="PTHR32278:SF111">
    <property type="entry name" value="F-BOX PROTEIN PP2-B12-RELATED"/>
    <property type="match status" value="1"/>
</dbReference>
<dbReference type="SUPFAM" id="SSF81383">
    <property type="entry name" value="F-box domain"/>
    <property type="match status" value="1"/>
</dbReference>
<dbReference type="OrthoDB" id="1918565at2759"/>
<reference evidence="2 3" key="1">
    <citation type="journal article" date="2017" name="Nature">
        <title>The Apostasia genome and the evolution of orchids.</title>
        <authorList>
            <person name="Zhang G.Q."/>
            <person name="Liu K.W."/>
            <person name="Li Z."/>
            <person name="Lohaus R."/>
            <person name="Hsiao Y.Y."/>
            <person name="Niu S.C."/>
            <person name="Wang J.Y."/>
            <person name="Lin Y.C."/>
            <person name="Xu Q."/>
            <person name="Chen L.J."/>
            <person name="Yoshida K."/>
            <person name="Fujiwara S."/>
            <person name="Wang Z.W."/>
            <person name="Zhang Y.Q."/>
            <person name="Mitsuda N."/>
            <person name="Wang M."/>
            <person name="Liu G.H."/>
            <person name="Pecoraro L."/>
            <person name="Huang H.X."/>
            <person name="Xiao X.J."/>
            <person name="Lin M."/>
            <person name="Wu X.Y."/>
            <person name="Wu W.L."/>
            <person name="Chen Y.Y."/>
            <person name="Chang S.B."/>
            <person name="Sakamoto S."/>
            <person name="Ohme-Takagi M."/>
            <person name="Yagi M."/>
            <person name="Zeng S.J."/>
            <person name="Shen C.Y."/>
            <person name="Yeh C.M."/>
            <person name="Luo Y.B."/>
            <person name="Tsai W.C."/>
            <person name="Van de Peer Y."/>
            <person name="Liu Z.J."/>
        </authorList>
    </citation>
    <scope>NUCLEOTIDE SEQUENCE [LARGE SCALE GENOMIC DNA]</scope>
    <source>
        <strain evidence="3">cv. Shenzhen</strain>
        <tissue evidence="2">Stem</tissue>
    </source>
</reference>
<keyword evidence="3" id="KW-1185">Reference proteome</keyword>
<evidence type="ECO:0000313" key="2">
    <source>
        <dbReference type="EMBL" id="PKA53391.1"/>
    </source>
</evidence>